<dbReference type="InterPro" id="IPR005467">
    <property type="entry name" value="His_kinase_dom"/>
</dbReference>
<protein>
    <recommendedName>
        <fullName evidence="3">histidine kinase</fullName>
        <ecNumber evidence="3">2.7.13.3</ecNumber>
    </recommendedName>
</protein>
<keyword evidence="5" id="KW-0808">Transferase</keyword>
<dbReference type="OrthoDB" id="9792991at2"/>
<dbReference type="FunFam" id="1.10.287.130:FF:000001">
    <property type="entry name" value="Two-component sensor histidine kinase"/>
    <property type="match status" value="1"/>
</dbReference>
<keyword evidence="6 13" id="KW-0812">Transmembrane</keyword>
<name>A0A329MSE1_9BACL</name>
<feature type="transmembrane region" description="Helical" evidence="13">
    <location>
        <begin position="32"/>
        <end position="51"/>
    </location>
</feature>
<dbReference type="SMART" id="SM00387">
    <property type="entry name" value="HATPase_c"/>
    <property type="match status" value="1"/>
</dbReference>
<accession>A0A329MSE1</accession>
<dbReference type="EMBL" id="QMFB01000001">
    <property type="protein sequence ID" value="RAV22891.1"/>
    <property type="molecule type" value="Genomic_DNA"/>
</dbReference>
<dbReference type="InterPro" id="IPR003594">
    <property type="entry name" value="HATPase_dom"/>
</dbReference>
<keyword evidence="4" id="KW-0597">Phosphoprotein</keyword>
<dbReference type="SMART" id="SM00388">
    <property type="entry name" value="HisKA"/>
    <property type="match status" value="1"/>
</dbReference>
<keyword evidence="8 15" id="KW-0418">Kinase</keyword>
<dbReference type="InterPro" id="IPR003661">
    <property type="entry name" value="HisK_dim/P_dom"/>
</dbReference>
<evidence type="ECO:0000256" key="4">
    <source>
        <dbReference type="ARBA" id="ARBA00022553"/>
    </source>
</evidence>
<comment type="catalytic activity">
    <reaction evidence="1">
        <text>ATP + protein L-histidine = ADP + protein N-phospho-L-histidine.</text>
        <dbReference type="EC" id="2.7.13.3"/>
    </reaction>
</comment>
<evidence type="ECO:0000259" key="14">
    <source>
        <dbReference type="PROSITE" id="PS50109"/>
    </source>
</evidence>
<dbReference type="AlphaFoldDB" id="A0A329MSE1"/>
<dbReference type="Proteomes" id="UP000250369">
    <property type="component" value="Unassembled WGS sequence"/>
</dbReference>
<dbReference type="InterPro" id="IPR036097">
    <property type="entry name" value="HisK_dim/P_sf"/>
</dbReference>
<dbReference type="Gene3D" id="1.10.287.130">
    <property type="match status" value="1"/>
</dbReference>
<organism evidence="15 16">
    <name type="scientific">Paenibacillus contaminans</name>
    <dbReference type="NCBI Taxonomy" id="450362"/>
    <lineage>
        <taxon>Bacteria</taxon>
        <taxon>Bacillati</taxon>
        <taxon>Bacillota</taxon>
        <taxon>Bacilli</taxon>
        <taxon>Bacillales</taxon>
        <taxon>Paenibacillaceae</taxon>
        <taxon>Paenibacillus</taxon>
    </lineage>
</organism>
<dbReference type="GO" id="GO:0000155">
    <property type="term" value="F:phosphorelay sensor kinase activity"/>
    <property type="evidence" value="ECO:0007669"/>
    <property type="project" value="InterPro"/>
</dbReference>
<keyword evidence="12 13" id="KW-0472">Membrane</keyword>
<dbReference type="InterPro" id="IPR004358">
    <property type="entry name" value="Sig_transdc_His_kin-like_C"/>
</dbReference>
<dbReference type="GO" id="GO:0005886">
    <property type="term" value="C:plasma membrane"/>
    <property type="evidence" value="ECO:0007669"/>
    <property type="project" value="UniProtKB-SubCell"/>
</dbReference>
<dbReference type="GO" id="GO:0005524">
    <property type="term" value="F:ATP binding"/>
    <property type="evidence" value="ECO:0007669"/>
    <property type="project" value="UniProtKB-KW"/>
</dbReference>
<evidence type="ECO:0000256" key="6">
    <source>
        <dbReference type="ARBA" id="ARBA00022692"/>
    </source>
</evidence>
<gene>
    <name evidence="15" type="ORF">DQG23_01400</name>
</gene>
<proteinExistence type="predicted"/>
<feature type="transmembrane region" description="Helical" evidence="13">
    <location>
        <begin position="7"/>
        <end position="26"/>
    </location>
</feature>
<evidence type="ECO:0000313" key="15">
    <source>
        <dbReference type="EMBL" id="RAV22891.1"/>
    </source>
</evidence>
<evidence type="ECO:0000256" key="10">
    <source>
        <dbReference type="ARBA" id="ARBA00022989"/>
    </source>
</evidence>
<comment type="subcellular location">
    <subcellularLocation>
        <location evidence="2">Cell membrane</location>
        <topology evidence="2">Multi-pass membrane protein</topology>
    </subcellularLocation>
</comment>
<feature type="domain" description="Histidine kinase" evidence="14">
    <location>
        <begin position="120"/>
        <end position="339"/>
    </location>
</feature>
<dbReference type="PANTHER" id="PTHR45528:SF8">
    <property type="entry name" value="HISTIDINE KINASE"/>
    <property type="match status" value="1"/>
</dbReference>
<dbReference type="InterPro" id="IPR036890">
    <property type="entry name" value="HATPase_C_sf"/>
</dbReference>
<sequence length="347" mass="38112">MKPEKSVVLIIVQFILIAGLIIAERIGQPHAILRGGLFAALLAATGLLLLARLRFKSRLERVASELKRAIRGNGSTRLLANDEPAFDEVIFSINALIEQLEAVQVRTIKSEAARKSLLSNISHDIRTPLTSIIGYVDALKDGLAASEEEKRQYIDIISRKAAALKEMINEIFDLAKLDADELPLKRETLDLAELAREAAIGLLPELKTYGIELQANVPDRICPIAADRLGMQRVIGNLLKNAVTYGKDGYVVGLELKVEDERYILSVWDKGAGIREVDLPRVFDRMYRGDASRSSMQGGGSGIGLAVAKAIVEKHGGLIWAESRPGLQTVFTFTVPKQARSIQLRNN</sequence>
<dbReference type="CDD" id="cd00082">
    <property type="entry name" value="HisKA"/>
    <property type="match status" value="1"/>
</dbReference>
<keyword evidence="9" id="KW-0067">ATP-binding</keyword>
<dbReference type="RefSeq" id="WP_113029000.1">
    <property type="nucleotide sequence ID" value="NZ_QMFB01000001.1"/>
</dbReference>
<comment type="caution">
    <text evidence="15">The sequence shown here is derived from an EMBL/GenBank/DDBJ whole genome shotgun (WGS) entry which is preliminary data.</text>
</comment>
<dbReference type="PROSITE" id="PS50109">
    <property type="entry name" value="HIS_KIN"/>
    <property type="match status" value="1"/>
</dbReference>
<evidence type="ECO:0000256" key="1">
    <source>
        <dbReference type="ARBA" id="ARBA00000085"/>
    </source>
</evidence>
<evidence type="ECO:0000256" key="11">
    <source>
        <dbReference type="ARBA" id="ARBA00023012"/>
    </source>
</evidence>
<dbReference type="Gene3D" id="3.30.565.10">
    <property type="entry name" value="Histidine kinase-like ATPase, C-terminal domain"/>
    <property type="match status" value="1"/>
</dbReference>
<dbReference type="SUPFAM" id="SSF55874">
    <property type="entry name" value="ATPase domain of HSP90 chaperone/DNA topoisomerase II/histidine kinase"/>
    <property type="match status" value="1"/>
</dbReference>
<keyword evidence="10 13" id="KW-1133">Transmembrane helix</keyword>
<dbReference type="Pfam" id="PF02518">
    <property type="entry name" value="HATPase_c"/>
    <property type="match status" value="1"/>
</dbReference>
<dbReference type="PANTHER" id="PTHR45528">
    <property type="entry name" value="SENSOR HISTIDINE KINASE CPXA"/>
    <property type="match status" value="1"/>
</dbReference>
<evidence type="ECO:0000256" key="3">
    <source>
        <dbReference type="ARBA" id="ARBA00012438"/>
    </source>
</evidence>
<reference evidence="15 16" key="1">
    <citation type="journal article" date="2009" name="Int. J. Syst. Evol. Microbiol.">
        <title>Paenibacillus contaminans sp. nov., isolated from a contaminated laboratory plate.</title>
        <authorList>
            <person name="Chou J.H."/>
            <person name="Lee J.H."/>
            <person name="Lin M.C."/>
            <person name="Chang P.S."/>
            <person name="Arun A.B."/>
            <person name="Young C.C."/>
            <person name="Chen W.M."/>
        </authorList>
    </citation>
    <scope>NUCLEOTIDE SEQUENCE [LARGE SCALE GENOMIC DNA]</scope>
    <source>
        <strain evidence="15 16">CKOBP-6</strain>
    </source>
</reference>
<keyword evidence="7" id="KW-0547">Nucleotide-binding</keyword>
<evidence type="ECO:0000256" key="12">
    <source>
        <dbReference type="ARBA" id="ARBA00023136"/>
    </source>
</evidence>
<evidence type="ECO:0000256" key="8">
    <source>
        <dbReference type="ARBA" id="ARBA00022777"/>
    </source>
</evidence>
<dbReference type="FunFam" id="3.30.565.10:FF:000006">
    <property type="entry name" value="Sensor histidine kinase WalK"/>
    <property type="match status" value="1"/>
</dbReference>
<evidence type="ECO:0000313" key="16">
    <source>
        <dbReference type="Proteomes" id="UP000250369"/>
    </source>
</evidence>
<dbReference type="SUPFAM" id="SSF47384">
    <property type="entry name" value="Homodimeric domain of signal transducing histidine kinase"/>
    <property type="match status" value="1"/>
</dbReference>
<dbReference type="PRINTS" id="PR00344">
    <property type="entry name" value="BCTRLSENSOR"/>
</dbReference>
<evidence type="ECO:0000256" key="2">
    <source>
        <dbReference type="ARBA" id="ARBA00004651"/>
    </source>
</evidence>
<dbReference type="Pfam" id="PF00512">
    <property type="entry name" value="HisKA"/>
    <property type="match status" value="1"/>
</dbReference>
<dbReference type="InterPro" id="IPR050398">
    <property type="entry name" value="HssS/ArlS-like"/>
</dbReference>
<evidence type="ECO:0000256" key="5">
    <source>
        <dbReference type="ARBA" id="ARBA00022679"/>
    </source>
</evidence>
<evidence type="ECO:0000256" key="13">
    <source>
        <dbReference type="SAM" id="Phobius"/>
    </source>
</evidence>
<dbReference type="EC" id="2.7.13.3" evidence="3"/>
<evidence type="ECO:0000256" key="9">
    <source>
        <dbReference type="ARBA" id="ARBA00022840"/>
    </source>
</evidence>
<keyword evidence="11" id="KW-0902">Two-component regulatory system</keyword>
<evidence type="ECO:0000256" key="7">
    <source>
        <dbReference type="ARBA" id="ARBA00022741"/>
    </source>
</evidence>
<keyword evidence="16" id="KW-1185">Reference proteome</keyword>